<dbReference type="GO" id="GO:0016757">
    <property type="term" value="F:glycosyltransferase activity"/>
    <property type="evidence" value="ECO:0007669"/>
    <property type="project" value="UniProtKB-KW"/>
</dbReference>
<evidence type="ECO:0000256" key="2">
    <source>
        <dbReference type="ARBA" id="ARBA00022676"/>
    </source>
</evidence>
<sequence length="389" mass="43496">MIRSDYNRHPKLLILYASYGDGHLQVSRAIQGALEERGNYRSVMIDLMAESHPWLNEVTRRFYQQSYTLMPSLYGWMYDVTKPIKHNSLLGGLLHSFGSEKIRRIIAAERPDAVIHTFPLLAVPPIARRRRASYHPPSYAVITDFDLHRRWVHPSIDRYYVATEDLKQELAHIGVPGGRVQVSGIPLRRSFRTLDATDALYGRYGLSPDRPVVLMMPGAQGTLADLGEICSRLLSHPGLQIALVCGRNEQLRTATLEQFALHPEAERLRVYGFIDTIHELMSLASCILTKPGGVTLSEAIAAKLPIFAYRPVPGQEKQNAKYLSSKGAATIARDPAELCAQIMKLIDDPIRLTNSRLVIEQLQTAQTAADSIVSDILSRHSIMGRASIL</sequence>
<dbReference type="RefSeq" id="WP_307206050.1">
    <property type="nucleotide sequence ID" value="NZ_JAUSSU010000008.1"/>
</dbReference>
<feature type="domain" description="Glycosyl transferase family 1" evidence="4">
    <location>
        <begin position="243"/>
        <end position="350"/>
    </location>
</feature>
<evidence type="ECO:0000313" key="7">
    <source>
        <dbReference type="Proteomes" id="UP001229346"/>
    </source>
</evidence>
<comment type="caution">
    <text evidence="6">The sequence shown here is derived from an EMBL/GenBank/DDBJ whole genome shotgun (WGS) entry which is preliminary data.</text>
</comment>
<evidence type="ECO:0000256" key="3">
    <source>
        <dbReference type="ARBA" id="ARBA00022679"/>
    </source>
</evidence>
<dbReference type="Proteomes" id="UP001229346">
    <property type="component" value="Unassembled WGS sequence"/>
</dbReference>
<dbReference type="Pfam" id="PF06925">
    <property type="entry name" value="MGDG_synth"/>
    <property type="match status" value="1"/>
</dbReference>
<dbReference type="InterPro" id="IPR009695">
    <property type="entry name" value="Diacylglyc_glucosyltr_N"/>
</dbReference>
<dbReference type="Gene3D" id="3.40.50.2000">
    <property type="entry name" value="Glycogen Phosphorylase B"/>
    <property type="match status" value="1"/>
</dbReference>
<evidence type="ECO:0000313" key="6">
    <source>
        <dbReference type="EMBL" id="MDQ0114664.1"/>
    </source>
</evidence>
<evidence type="ECO:0000259" key="5">
    <source>
        <dbReference type="Pfam" id="PF06925"/>
    </source>
</evidence>
<organism evidence="6 7">
    <name type="scientific">Paenibacillus harenae</name>
    <dbReference type="NCBI Taxonomy" id="306543"/>
    <lineage>
        <taxon>Bacteria</taxon>
        <taxon>Bacillati</taxon>
        <taxon>Bacillota</taxon>
        <taxon>Bacilli</taxon>
        <taxon>Bacillales</taxon>
        <taxon>Paenibacillaceae</taxon>
        <taxon>Paenibacillus</taxon>
    </lineage>
</organism>
<protein>
    <submittedName>
        <fullName evidence="6">Processive 1,2-diacylglycerol beta-glucosyltransferase</fullName>
        <ecNumber evidence="6">2.4.1.315</ecNumber>
    </submittedName>
</protein>
<evidence type="ECO:0000256" key="1">
    <source>
        <dbReference type="ARBA" id="ARBA00006962"/>
    </source>
</evidence>
<keyword evidence="2 6" id="KW-0328">Glycosyltransferase</keyword>
<comment type="similarity">
    <text evidence="1">Belongs to the glycosyltransferase 28 family.</text>
</comment>
<evidence type="ECO:0000259" key="4">
    <source>
        <dbReference type="Pfam" id="PF00534"/>
    </source>
</evidence>
<dbReference type="PANTHER" id="PTHR43025">
    <property type="entry name" value="MONOGALACTOSYLDIACYLGLYCEROL SYNTHASE"/>
    <property type="match status" value="1"/>
</dbReference>
<name>A0ABT9U4U9_PAEHA</name>
<proteinExistence type="inferred from homology"/>
<gene>
    <name evidence="6" type="ORF">J2T15_004120</name>
</gene>
<dbReference type="EMBL" id="JAUSSU010000008">
    <property type="protein sequence ID" value="MDQ0114664.1"/>
    <property type="molecule type" value="Genomic_DNA"/>
</dbReference>
<dbReference type="InterPro" id="IPR001296">
    <property type="entry name" value="Glyco_trans_1"/>
</dbReference>
<feature type="domain" description="Diacylglycerol glucosyltransferase N-terminal" evidence="5">
    <location>
        <begin position="23"/>
        <end position="186"/>
    </location>
</feature>
<dbReference type="InterPro" id="IPR050519">
    <property type="entry name" value="Glycosyltransf_28_UgtP"/>
</dbReference>
<dbReference type="EC" id="2.4.1.315" evidence="6"/>
<keyword evidence="3 6" id="KW-0808">Transferase</keyword>
<accession>A0ABT9U4U9</accession>
<keyword evidence="7" id="KW-1185">Reference proteome</keyword>
<dbReference type="Pfam" id="PF00534">
    <property type="entry name" value="Glycos_transf_1"/>
    <property type="match status" value="1"/>
</dbReference>
<reference evidence="6 7" key="1">
    <citation type="submission" date="2023-07" db="EMBL/GenBank/DDBJ databases">
        <title>Sorghum-associated microbial communities from plants grown in Nebraska, USA.</title>
        <authorList>
            <person name="Schachtman D."/>
        </authorList>
    </citation>
    <scope>NUCLEOTIDE SEQUENCE [LARGE SCALE GENOMIC DNA]</scope>
    <source>
        <strain evidence="6 7">CC482</strain>
    </source>
</reference>
<dbReference type="PANTHER" id="PTHR43025:SF3">
    <property type="entry name" value="MONOGALACTOSYLDIACYLGLYCEROL SYNTHASE 1, CHLOROPLASTIC"/>
    <property type="match status" value="1"/>
</dbReference>
<dbReference type="SUPFAM" id="SSF53756">
    <property type="entry name" value="UDP-Glycosyltransferase/glycogen phosphorylase"/>
    <property type="match status" value="1"/>
</dbReference>